<sequence>MKRSAPSSSTSGPKTKKPRPEVPEYHSTPSVRDEAGEIIWPAPSAQITAARNFINECLISAHLVQKGSNIHVESERSIMASYEPEYIFVLDQGSRKSAPVIDGPHKALVIDHHFALDDDFPQGSEHVTACHSPPVATSSLLTYHLCCELHEKVATACGWLCAMGTHGDLGNNVKWEPPFPDMRAIFKSYTKSAVNHATSLINAPRRTSTYDVPGAWKALISAKSPKALANNATLLSARVEVNAEVERCTHTAPKFSGDGRIAVFRINSAAQIHPVIATRWAGFLQSPKLEVILVANEGYLPDMVNFSCRVPRSARTREPPVNIIEVLKDIANKATDPTLRERLGESFARGHKEASGGVVPRREFEELIEILEIGKKPEGSSPAKAKAKKSAPKQANTLMNYFDKPEDESEA</sequence>
<dbReference type="Proteomes" id="UP001480595">
    <property type="component" value="Unassembled WGS sequence"/>
</dbReference>
<dbReference type="PANTHER" id="PTHR30255">
    <property type="entry name" value="SINGLE-STRANDED-DNA-SPECIFIC EXONUCLEASE RECJ"/>
    <property type="match status" value="1"/>
</dbReference>
<reference evidence="2 3" key="1">
    <citation type="submission" date="2023-01" db="EMBL/GenBank/DDBJ databases">
        <title>Analysis of 21 Apiospora genomes using comparative genomics revels a genus with tremendous synthesis potential of carbohydrate active enzymes and secondary metabolites.</title>
        <authorList>
            <person name="Sorensen T."/>
        </authorList>
    </citation>
    <scope>NUCLEOTIDE SEQUENCE [LARGE SCALE GENOMIC DNA]</scope>
    <source>
        <strain evidence="2 3">CBS 135458</strain>
    </source>
</reference>
<feature type="region of interest" description="Disordered" evidence="1">
    <location>
        <begin position="1"/>
        <end position="31"/>
    </location>
</feature>
<gene>
    <name evidence="2" type="ORF">PG994_012956</name>
</gene>
<dbReference type="SUPFAM" id="SSF64182">
    <property type="entry name" value="DHH phosphoesterases"/>
    <property type="match status" value="1"/>
</dbReference>
<evidence type="ECO:0000256" key="1">
    <source>
        <dbReference type="SAM" id="MobiDB-lite"/>
    </source>
</evidence>
<proteinExistence type="predicted"/>
<organism evidence="2 3">
    <name type="scientific">Apiospora phragmitis</name>
    <dbReference type="NCBI Taxonomy" id="2905665"/>
    <lineage>
        <taxon>Eukaryota</taxon>
        <taxon>Fungi</taxon>
        <taxon>Dikarya</taxon>
        <taxon>Ascomycota</taxon>
        <taxon>Pezizomycotina</taxon>
        <taxon>Sordariomycetes</taxon>
        <taxon>Xylariomycetidae</taxon>
        <taxon>Amphisphaeriales</taxon>
        <taxon>Apiosporaceae</taxon>
        <taxon>Apiospora</taxon>
    </lineage>
</organism>
<accession>A0ABR1T799</accession>
<evidence type="ECO:0000313" key="2">
    <source>
        <dbReference type="EMBL" id="KAK8042473.1"/>
    </source>
</evidence>
<feature type="compositionally biased region" description="Low complexity" evidence="1">
    <location>
        <begin position="1"/>
        <end position="13"/>
    </location>
</feature>
<feature type="region of interest" description="Disordered" evidence="1">
    <location>
        <begin position="377"/>
        <end position="411"/>
    </location>
</feature>
<comment type="caution">
    <text evidence="2">The sequence shown here is derived from an EMBL/GenBank/DDBJ whole genome shotgun (WGS) entry which is preliminary data.</text>
</comment>
<dbReference type="GeneID" id="92097428"/>
<dbReference type="PANTHER" id="PTHR30255:SF2">
    <property type="entry name" value="SINGLE-STRANDED-DNA-SPECIFIC EXONUCLEASE RECJ"/>
    <property type="match status" value="1"/>
</dbReference>
<dbReference type="RefSeq" id="XP_066709326.1">
    <property type="nucleotide sequence ID" value="XM_066864365.1"/>
</dbReference>
<dbReference type="InterPro" id="IPR051673">
    <property type="entry name" value="SSDNA_exonuclease_RecJ"/>
</dbReference>
<protein>
    <submittedName>
        <fullName evidence="2">DHH family protein</fullName>
    </submittedName>
</protein>
<evidence type="ECO:0000313" key="3">
    <source>
        <dbReference type="Proteomes" id="UP001480595"/>
    </source>
</evidence>
<keyword evidence="3" id="KW-1185">Reference proteome</keyword>
<dbReference type="InterPro" id="IPR038763">
    <property type="entry name" value="DHH_sf"/>
</dbReference>
<dbReference type="EMBL" id="JAQQWL010000013">
    <property type="protein sequence ID" value="KAK8042473.1"/>
    <property type="molecule type" value="Genomic_DNA"/>
</dbReference>
<name>A0ABR1T799_9PEZI</name>